<gene>
    <name evidence="2" type="ORF">JYZ213_LOCUS9831</name>
    <name evidence="3" type="ORF">OXD698_LOCUS91</name>
</gene>
<comment type="caution">
    <text evidence="2">The sequence shown here is derived from an EMBL/GenBank/DDBJ whole genome shotgun (WGS) entry which is preliminary data.</text>
</comment>
<organism evidence="2 4">
    <name type="scientific">Adineta steineri</name>
    <dbReference type="NCBI Taxonomy" id="433720"/>
    <lineage>
        <taxon>Eukaryota</taxon>
        <taxon>Metazoa</taxon>
        <taxon>Spiralia</taxon>
        <taxon>Gnathifera</taxon>
        <taxon>Rotifera</taxon>
        <taxon>Eurotatoria</taxon>
        <taxon>Bdelloidea</taxon>
        <taxon>Adinetida</taxon>
        <taxon>Adinetidae</taxon>
        <taxon>Adineta</taxon>
    </lineage>
</organism>
<accession>A0A813YNT7</accession>
<name>A0A813YNT7_9BILA</name>
<proteinExistence type="predicted"/>
<dbReference type="AlphaFoldDB" id="A0A813YNT7"/>
<feature type="region of interest" description="Disordered" evidence="1">
    <location>
        <begin position="350"/>
        <end position="380"/>
    </location>
</feature>
<feature type="region of interest" description="Disordered" evidence="1">
    <location>
        <begin position="392"/>
        <end position="466"/>
    </location>
</feature>
<protein>
    <submittedName>
        <fullName evidence="2">Uncharacterized protein</fullName>
    </submittedName>
</protein>
<feature type="compositionally biased region" description="Low complexity" evidence="1">
    <location>
        <begin position="392"/>
        <end position="403"/>
    </location>
</feature>
<evidence type="ECO:0000256" key="1">
    <source>
        <dbReference type="SAM" id="MobiDB-lite"/>
    </source>
</evidence>
<dbReference type="Proteomes" id="UP000663845">
    <property type="component" value="Unassembled WGS sequence"/>
</dbReference>
<evidence type="ECO:0000313" key="4">
    <source>
        <dbReference type="Proteomes" id="UP000663845"/>
    </source>
</evidence>
<evidence type="ECO:0000313" key="2">
    <source>
        <dbReference type="EMBL" id="CAF0887434.1"/>
    </source>
</evidence>
<dbReference type="Proteomes" id="UP000663844">
    <property type="component" value="Unassembled WGS sequence"/>
</dbReference>
<sequence length="672" mass="78664">MATLSTGNQIYLCHFCSDEFSNRAMLIAHFPFCQINKSTTQLNEKLPQPPQLNQTQRDILYMIKLHPLTSQFSSNNFNHHPPPTSLDPQIPLSNLYSCGYLSSTKQSSFDDSYCIYNNNTPIYIPENDVVDNNNDENQENSNILNQKLPTYHIYKYSRRERDRYYTRMKHRMIKKHSHSTITTKARSKEFLSSIFNRSINFIINIPTKINSYQRMNSSNSNHIYPLLFCPHFHTLVQLPTNKHFENYLFNIRIFFHLIHSIASQEFQLIVNNYDNQQEFSYTSLSFINILRDTMLNYTNNLQSTFKRNHFQSLHEDNHHNEHDSTTQHDYELSIPPLKIRRYDDSSYEIEKRSVTTSSSSSSSGMSITQINNGQHYEDRRRLDTRSKKFSSRFSDNLNNSNFNDIDKKDTSNFTRESSLQSDLSIMDHQQSKDRTSNDSFLSSSLSHTSEQKPKKSTSPILIKEQSNDSLPKYQSVVLNEGARIRIVNCSNDNNKHSFSRNHSLSSTTKKYSNSIDKVDENWSTKTTRINTRKISSTNSKTSDISEVIPSYQAQSVLLSHTEIANQWIAHSVFYRCHACSHEEFFVVLSRECMRLHISSKHGNMEENFKQRISNFLNNQGRALKIFQHYLKWQQPWSEKEIDQIFQLSNINNQTNGINIIKLFHSLNFNFIF</sequence>
<dbReference type="EMBL" id="CAJOAZ010000002">
    <property type="protein sequence ID" value="CAF3480338.1"/>
    <property type="molecule type" value="Genomic_DNA"/>
</dbReference>
<feature type="compositionally biased region" description="Polar residues" evidence="1">
    <location>
        <begin position="364"/>
        <end position="374"/>
    </location>
</feature>
<feature type="compositionally biased region" description="Low complexity" evidence="1">
    <location>
        <begin position="437"/>
        <end position="448"/>
    </location>
</feature>
<feature type="compositionally biased region" description="Polar residues" evidence="1">
    <location>
        <begin position="411"/>
        <end position="423"/>
    </location>
</feature>
<reference evidence="2" key="1">
    <citation type="submission" date="2021-02" db="EMBL/GenBank/DDBJ databases">
        <authorList>
            <person name="Nowell W R."/>
        </authorList>
    </citation>
    <scope>NUCLEOTIDE SEQUENCE</scope>
</reference>
<evidence type="ECO:0000313" key="3">
    <source>
        <dbReference type="EMBL" id="CAF3480338.1"/>
    </source>
</evidence>
<dbReference type="EMBL" id="CAJNOG010000070">
    <property type="protein sequence ID" value="CAF0887434.1"/>
    <property type="molecule type" value="Genomic_DNA"/>
</dbReference>